<feature type="signal peptide" evidence="5">
    <location>
        <begin position="1"/>
        <end position="25"/>
    </location>
</feature>
<evidence type="ECO:0000256" key="4">
    <source>
        <dbReference type="ARBA" id="ARBA00023180"/>
    </source>
</evidence>
<keyword evidence="2 5" id="KW-0732">Signal</keyword>
<dbReference type="CDD" id="cd01837">
    <property type="entry name" value="SGNH_plant_lipase_like"/>
    <property type="match status" value="1"/>
</dbReference>
<dbReference type="PANTHER" id="PTHR22835">
    <property type="entry name" value="ZINC FINGER FYVE DOMAIN CONTAINING PROTEIN"/>
    <property type="match status" value="1"/>
</dbReference>
<dbReference type="AlphaFoldDB" id="A0A8J4R001"/>
<dbReference type="InterPro" id="IPR035669">
    <property type="entry name" value="SGNH_plant_lipase-like"/>
</dbReference>
<dbReference type="PANTHER" id="PTHR22835:SF117">
    <property type="entry name" value="GDSL-LIKE LIPASE_ACYLHYDROLASE"/>
    <property type="match status" value="1"/>
</dbReference>
<dbReference type="InterPro" id="IPR001087">
    <property type="entry name" value="GDSL"/>
</dbReference>
<dbReference type="Gene3D" id="3.40.50.1110">
    <property type="entry name" value="SGNH hydrolase"/>
    <property type="match status" value="1"/>
</dbReference>
<proteinExistence type="inferred from homology"/>
<evidence type="ECO:0000256" key="1">
    <source>
        <dbReference type="ARBA" id="ARBA00008668"/>
    </source>
</evidence>
<name>A0A8J4R001_9ROSI</name>
<dbReference type="Proteomes" id="UP000737018">
    <property type="component" value="Unassembled WGS sequence"/>
</dbReference>
<reference evidence="6" key="1">
    <citation type="submission" date="2020-03" db="EMBL/GenBank/DDBJ databases">
        <title>Castanea mollissima Vanexum genome sequencing.</title>
        <authorList>
            <person name="Staton M."/>
        </authorList>
    </citation>
    <scope>NUCLEOTIDE SEQUENCE</scope>
    <source>
        <tissue evidence="6">Leaf</tissue>
    </source>
</reference>
<dbReference type="InterPro" id="IPR036514">
    <property type="entry name" value="SGNH_hydro_sf"/>
</dbReference>
<evidence type="ECO:0000313" key="7">
    <source>
        <dbReference type="Proteomes" id="UP000737018"/>
    </source>
</evidence>
<dbReference type="EMBL" id="JRKL02001770">
    <property type="protein sequence ID" value="KAF3962122.1"/>
    <property type="molecule type" value="Genomic_DNA"/>
</dbReference>
<dbReference type="Pfam" id="PF00657">
    <property type="entry name" value="Lipase_GDSL"/>
    <property type="match status" value="1"/>
</dbReference>
<dbReference type="SUPFAM" id="SSF52266">
    <property type="entry name" value="SGNH hydrolase"/>
    <property type="match status" value="1"/>
</dbReference>
<keyword evidence="7" id="KW-1185">Reference proteome</keyword>
<sequence length="382" mass="42280">MESHTLYAIFGLIISLALLPNPTISTKCSFPAIFNFGASNADTGGYSALFGQIPPPNGETYFYTPSGRICDGRLIIDFIAEKFGLPYLSAFLDSVGSNLSHGANFATVASSIGPQDMPIALGGNSPISLDVQFAQFSDFYRRSQILRKQGGVFEKLLPKEDYFSQALYTFDIGQNDLTAGYKKNLTTEQIKAYVPDVMGQFSNIIKKIYGEGGRIFWVHNASPLGCLPYFLDRFLITAGQMDKYGCASPFNEAAQYLNLKLKEALAQLRKDLPEARITYVDIYSVKYTLITQAKKYGFEKPFIVCCGQGGKYNYHLKNYCGLNKTIGGKEIVISNTCKDLSVRVNWDGTHFTEAANKWVFNQIASGSFTDPPISLDMACQRN</sequence>
<evidence type="ECO:0000256" key="2">
    <source>
        <dbReference type="ARBA" id="ARBA00022729"/>
    </source>
</evidence>
<accession>A0A8J4R001</accession>
<feature type="chain" id="PRO_5035177198" evidence="5">
    <location>
        <begin position="26"/>
        <end position="382"/>
    </location>
</feature>
<organism evidence="6 7">
    <name type="scientific">Castanea mollissima</name>
    <name type="common">Chinese chestnut</name>
    <dbReference type="NCBI Taxonomy" id="60419"/>
    <lineage>
        <taxon>Eukaryota</taxon>
        <taxon>Viridiplantae</taxon>
        <taxon>Streptophyta</taxon>
        <taxon>Embryophyta</taxon>
        <taxon>Tracheophyta</taxon>
        <taxon>Spermatophyta</taxon>
        <taxon>Magnoliopsida</taxon>
        <taxon>eudicotyledons</taxon>
        <taxon>Gunneridae</taxon>
        <taxon>Pentapetalae</taxon>
        <taxon>rosids</taxon>
        <taxon>fabids</taxon>
        <taxon>Fagales</taxon>
        <taxon>Fagaceae</taxon>
        <taxon>Castanea</taxon>
    </lineage>
</organism>
<comment type="similarity">
    <text evidence="1">Belongs to the 'GDSL' lipolytic enzyme family.</text>
</comment>
<comment type="caution">
    <text evidence="6">The sequence shown here is derived from an EMBL/GenBank/DDBJ whole genome shotgun (WGS) entry which is preliminary data.</text>
</comment>
<evidence type="ECO:0000256" key="5">
    <source>
        <dbReference type="SAM" id="SignalP"/>
    </source>
</evidence>
<protein>
    <submittedName>
        <fullName evidence="6">Uncharacterized protein</fullName>
    </submittedName>
</protein>
<gene>
    <name evidence="6" type="ORF">CMV_013325</name>
</gene>
<dbReference type="OrthoDB" id="1600564at2759"/>
<keyword evidence="3" id="KW-0378">Hydrolase</keyword>
<keyword evidence="4" id="KW-0325">Glycoprotein</keyword>
<evidence type="ECO:0000313" key="6">
    <source>
        <dbReference type="EMBL" id="KAF3962122.1"/>
    </source>
</evidence>
<dbReference type="GO" id="GO:0016788">
    <property type="term" value="F:hydrolase activity, acting on ester bonds"/>
    <property type="evidence" value="ECO:0007669"/>
    <property type="project" value="InterPro"/>
</dbReference>
<evidence type="ECO:0000256" key="3">
    <source>
        <dbReference type="ARBA" id="ARBA00022801"/>
    </source>
</evidence>